<evidence type="ECO:0000256" key="3">
    <source>
        <dbReference type="ARBA" id="ARBA00022771"/>
    </source>
</evidence>
<dbReference type="SUPFAM" id="SSF57889">
    <property type="entry name" value="Cysteine-rich domain"/>
    <property type="match status" value="6"/>
</dbReference>
<evidence type="ECO:0000313" key="8">
    <source>
        <dbReference type="EMBL" id="KAJ7968267.1"/>
    </source>
</evidence>
<evidence type="ECO:0000256" key="6">
    <source>
        <dbReference type="SAM" id="MobiDB-lite"/>
    </source>
</evidence>
<dbReference type="GO" id="GO:0008270">
    <property type="term" value="F:zinc ion binding"/>
    <property type="evidence" value="ECO:0007669"/>
    <property type="project" value="UniProtKB-KW"/>
</dbReference>
<evidence type="ECO:0000256" key="1">
    <source>
        <dbReference type="ARBA" id="ARBA00022723"/>
    </source>
</evidence>
<feature type="compositionally biased region" description="Basic and acidic residues" evidence="6">
    <location>
        <begin position="885"/>
        <end position="905"/>
    </location>
</feature>
<organism evidence="8 9">
    <name type="scientific">Quillaja saponaria</name>
    <name type="common">Soap bark tree</name>
    <dbReference type="NCBI Taxonomy" id="32244"/>
    <lineage>
        <taxon>Eukaryota</taxon>
        <taxon>Viridiplantae</taxon>
        <taxon>Streptophyta</taxon>
        <taxon>Embryophyta</taxon>
        <taxon>Tracheophyta</taxon>
        <taxon>Spermatophyta</taxon>
        <taxon>Magnoliopsida</taxon>
        <taxon>eudicotyledons</taxon>
        <taxon>Gunneridae</taxon>
        <taxon>Pentapetalae</taxon>
        <taxon>rosids</taxon>
        <taxon>fabids</taxon>
        <taxon>Fabales</taxon>
        <taxon>Quillajaceae</taxon>
        <taxon>Quillaja</taxon>
    </lineage>
</organism>
<reference evidence="8" key="1">
    <citation type="journal article" date="2023" name="Science">
        <title>Elucidation of the pathway for biosynthesis of saponin adjuvants from the soapbark tree.</title>
        <authorList>
            <person name="Reed J."/>
            <person name="Orme A."/>
            <person name="El-Demerdash A."/>
            <person name="Owen C."/>
            <person name="Martin L.B.B."/>
            <person name="Misra R.C."/>
            <person name="Kikuchi S."/>
            <person name="Rejzek M."/>
            <person name="Martin A.C."/>
            <person name="Harkess A."/>
            <person name="Leebens-Mack J."/>
            <person name="Louveau T."/>
            <person name="Stephenson M.J."/>
            <person name="Osbourn A."/>
        </authorList>
    </citation>
    <scope>NUCLEOTIDE SEQUENCE</scope>
    <source>
        <strain evidence="8">S10</strain>
    </source>
</reference>
<feature type="domain" description="Phorbol-ester/DAG-type" evidence="7">
    <location>
        <begin position="10"/>
        <end position="70"/>
    </location>
</feature>
<evidence type="ECO:0000256" key="5">
    <source>
        <dbReference type="SAM" id="Coils"/>
    </source>
</evidence>
<gene>
    <name evidence="8" type="ORF">O6P43_012398</name>
</gene>
<dbReference type="InterPro" id="IPR004146">
    <property type="entry name" value="DC1"/>
</dbReference>
<proteinExistence type="predicted"/>
<evidence type="ECO:0000259" key="7">
    <source>
        <dbReference type="PROSITE" id="PS50081"/>
    </source>
</evidence>
<dbReference type="Proteomes" id="UP001163823">
    <property type="component" value="Chromosome 5"/>
</dbReference>
<keyword evidence="2" id="KW-0677">Repeat</keyword>
<evidence type="ECO:0000313" key="9">
    <source>
        <dbReference type="Proteomes" id="UP001163823"/>
    </source>
</evidence>
<dbReference type="InterPro" id="IPR001965">
    <property type="entry name" value="Znf_PHD"/>
</dbReference>
<keyword evidence="4" id="KW-0862">Zinc</keyword>
<protein>
    <submittedName>
        <fullName evidence="8">Cysteine/Histidine-rich C1 domain family protein</fullName>
    </submittedName>
</protein>
<feature type="coiled-coil region" evidence="5">
    <location>
        <begin position="781"/>
        <end position="808"/>
    </location>
</feature>
<dbReference type="SMART" id="SM00249">
    <property type="entry name" value="PHD"/>
    <property type="match status" value="4"/>
</dbReference>
<keyword evidence="9" id="KW-1185">Reference proteome</keyword>
<dbReference type="AlphaFoldDB" id="A0AAD7M232"/>
<sequence>METHHSSHPEHPLFLYNEINDMKDEALCSKCTKPVGSGQTYACNDCKFYLHKDCTDVLPGAIKHPYHPQCLLKLWFYKYGGFECDSCHRIFNREERFRCNKCDFDMDIGCALMPTIKSESHEEEENNLQYFRHQHQLQLIIGIKNAVACFVCHEPCLQGQPIYGCIPCDCFAHKSCAQLPIQIQHPFHPSHQSLTLTPRRFPFRCHHCQTRFSTFRFYCEETEFRLCLKCFPLKPYRSGAEELLPEIKNPFSPESLLVLQGNKDFWCDSCHKFFSTDWCYWSQECQMDIHCALMPPIIEKGDQGSDHVIRHCGHQHPLTFMEMKNDEDFQQVHCFVCRQGFLQGQSTYGCKRCECYAHKSCAELPSERQHLFHTRHPLVLRSGQYQEFRCNFCVSLSSSFRYHCKQCDFNLCLKCCYVKPTIHYKSHPHALFFMEKIFEKDLYCNECKKSIKAFANEDDEYFPTQNCAFRCKECDFNLHLLCGPLPCKIEHEDHGHPLTYTDRAVEDDSGVYYCGLCQEERDPRVQVYWCADCKYIADVKCVISEILHMLKVEIDGVGFRAVGEPTEDADVNMKALDSTLANIMENLSKDDEQELNVLLAPLRVESEDKVTPNEVQQEHDYRKDYLPYTDKDLHQLMGRLCSACLTNNSKEMVISNREFEQNLVVVGGYMISWKLVPVLKELLGKYKNFTPDNSNFTPEVKAVCIFFLCWVVNSMRKETIVYVTETKLAYWWYYLNALLHKGFKIDFLIEHLKRVIQAYFGLQAIKQSKEIVDSLNIESILASSVQKRNKLTEKLQKLQEDHKQYETYMTSRRPRLIQKCLKEAFELQWSYADCEVIDHTYSAVSKAVRKSASTVMEDMTLRDLMDNLSDDEEIDSSEEQISEAVSDRDIPNRDLQEPNDNKELSENEQMDFPEPPTKEAEIKKESYEEQSKVVRNDGTSDEDQQEPNNHNNEFSPYTVQDYDQLMERLQASASVEELWEDSEFLEQKIVDIGGYLITLNFAPILKDLITKYGDFSKGLRYRSPKYKAVFFSLLCWSINSMRKTWVIHVTEELLGTWLVLLNFVKKEGLFKIEFILDRLTRVIQAHFGFEIARRDHDILQTLNRNIMSISRELNNLEYEAEKECRMLYEQHKASMALQKSSLMENCLEEANQLKWTSALPNL</sequence>
<dbReference type="Gene3D" id="3.30.60.20">
    <property type="match status" value="1"/>
</dbReference>
<dbReference type="InterPro" id="IPR046349">
    <property type="entry name" value="C1-like_sf"/>
</dbReference>
<evidence type="ECO:0000256" key="2">
    <source>
        <dbReference type="ARBA" id="ARBA00022737"/>
    </source>
</evidence>
<keyword evidence="1" id="KW-0479">Metal-binding</keyword>
<keyword evidence="3" id="KW-0863">Zinc-finger</keyword>
<evidence type="ECO:0000256" key="4">
    <source>
        <dbReference type="ARBA" id="ARBA00022833"/>
    </source>
</evidence>
<dbReference type="InterPro" id="IPR002219">
    <property type="entry name" value="PKC_DAG/PE"/>
</dbReference>
<dbReference type="PROSITE" id="PS50081">
    <property type="entry name" value="ZF_DAG_PE_2"/>
    <property type="match status" value="1"/>
</dbReference>
<keyword evidence="5" id="KW-0175">Coiled coil</keyword>
<feature type="region of interest" description="Disordered" evidence="6">
    <location>
        <begin position="871"/>
        <end position="956"/>
    </location>
</feature>
<feature type="compositionally biased region" description="Polar residues" evidence="6">
    <location>
        <begin position="946"/>
        <end position="956"/>
    </location>
</feature>
<comment type="caution">
    <text evidence="8">The sequence shown here is derived from an EMBL/GenBank/DDBJ whole genome shotgun (WGS) entry which is preliminary data.</text>
</comment>
<dbReference type="PANTHER" id="PTHR46288">
    <property type="entry name" value="PHORBOL-ESTER/DAG-TYPE DOMAIN-CONTAINING PROTEIN"/>
    <property type="match status" value="1"/>
</dbReference>
<dbReference type="EMBL" id="JARAOO010000005">
    <property type="protein sequence ID" value="KAJ7968267.1"/>
    <property type="molecule type" value="Genomic_DNA"/>
</dbReference>
<dbReference type="PANTHER" id="PTHR46288:SF27">
    <property type="entry name" value="CYSTEINE_HISTIDINE-RICH C1 DOMAIN FAMILY PROTEIN"/>
    <property type="match status" value="1"/>
</dbReference>
<dbReference type="Pfam" id="PF03107">
    <property type="entry name" value="C1_2"/>
    <property type="match status" value="3"/>
</dbReference>
<feature type="compositionally biased region" description="Basic and acidic residues" evidence="6">
    <location>
        <begin position="916"/>
        <end position="935"/>
    </location>
</feature>
<feature type="compositionally biased region" description="Acidic residues" evidence="6">
    <location>
        <begin position="871"/>
        <end position="881"/>
    </location>
</feature>
<name>A0AAD7M232_QUISA</name>
<accession>A0AAD7M232</accession>